<dbReference type="SUPFAM" id="SSF140683">
    <property type="entry name" value="SP0561-like"/>
    <property type="match status" value="1"/>
</dbReference>
<evidence type="ECO:0000313" key="2">
    <source>
        <dbReference type="EMBL" id="MBM7615554.1"/>
    </source>
</evidence>
<dbReference type="InterPro" id="IPR015077">
    <property type="entry name" value="DUF1858"/>
</dbReference>
<dbReference type="EMBL" id="JAFBEE010000014">
    <property type="protein sequence ID" value="MBM7615554.1"/>
    <property type="molecule type" value="Genomic_DNA"/>
</dbReference>
<comment type="caution">
    <text evidence="2">The sequence shown here is derived from an EMBL/GenBank/DDBJ whole genome shotgun (WGS) entry which is preliminary data.</text>
</comment>
<feature type="domain" description="DUF1858" evidence="1">
    <location>
        <begin position="4"/>
        <end position="33"/>
    </location>
</feature>
<gene>
    <name evidence="2" type="ORF">JOC73_002124</name>
</gene>
<dbReference type="Gene3D" id="1.10.3910.10">
    <property type="entry name" value="SP0561-like"/>
    <property type="match status" value="1"/>
</dbReference>
<organism evidence="2 3">
    <name type="scientific">Alkaliphilus hydrothermalis</name>
    <dbReference type="NCBI Taxonomy" id="1482730"/>
    <lineage>
        <taxon>Bacteria</taxon>
        <taxon>Bacillati</taxon>
        <taxon>Bacillota</taxon>
        <taxon>Clostridia</taxon>
        <taxon>Peptostreptococcales</taxon>
        <taxon>Natronincolaceae</taxon>
        <taxon>Alkaliphilus</taxon>
    </lineage>
</organism>
<accession>A0ABS2NRG5</accession>
<dbReference type="Pfam" id="PF08984">
    <property type="entry name" value="DUF1858"/>
    <property type="match status" value="1"/>
</dbReference>
<evidence type="ECO:0000313" key="3">
    <source>
        <dbReference type="Proteomes" id="UP001314796"/>
    </source>
</evidence>
<name>A0ABS2NRG5_9FIRM</name>
<dbReference type="InterPro" id="IPR038062">
    <property type="entry name" value="ScdA-like_N_sf"/>
</dbReference>
<reference evidence="2 3" key="1">
    <citation type="submission" date="2021-01" db="EMBL/GenBank/DDBJ databases">
        <title>Genomic Encyclopedia of Type Strains, Phase IV (KMG-IV): sequencing the most valuable type-strain genomes for metagenomic binning, comparative biology and taxonomic classification.</title>
        <authorList>
            <person name="Goeker M."/>
        </authorList>
    </citation>
    <scope>NUCLEOTIDE SEQUENCE [LARGE SCALE GENOMIC DNA]</scope>
    <source>
        <strain evidence="2 3">DSM 25890</strain>
    </source>
</reference>
<protein>
    <recommendedName>
        <fullName evidence="1">DUF1858 domain-containing protein</fullName>
    </recommendedName>
</protein>
<dbReference type="Proteomes" id="UP001314796">
    <property type="component" value="Unassembled WGS sequence"/>
</dbReference>
<sequence length="33" mass="3819">MAKITQDMTIMDVLRMDREVASIFMKYGLHCLG</sequence>
<keyword evidence="3" id="KW-1185">Reference proteome</keyword>
<evidence type="ECO:0000259" key="1">
    <source>
        <dbReference type="Pfam" id="PF08984"/>
    </source>
</evidence>
<proteinExistence type="predicted"/>